<evidence type="ECO:0008006" key="4">
    <source>
        <dbReference type="Google" id="ProtNLM"/>
    </source>
</evidence>
<organism evidence="2 3">
    <name type="scientific">Cylindrotheca closterium</name>
    <dbReference type="NCBI Taxonomy" id="2856"/>
    <lineage>
        <taxon>Eukaryota</taxon>
        <taxon>Sar</taxon>
        <taxon>Stramenopiles</taxon>
        <taxon>Ochrophyta</taxon>
        <taxon>Bacillariophyta</taxon>
        <taxon>Bacillariophyceae</taxon>
        <taxon>Bacillariophycidae</taxon>
        <taxon>Bacillariales</taxon>
        <taxon>Bacillariaceae</taxon>
        <taxon>Cylindrotheca</taxon>
    </lineage>
</organism>
<gene>
    <name evidence="2" type="ORF">CYCCA115_LOCUS3831</name>
</gene>
<sequence length="366" mass="42151">MMQQTLLLSIILCVVGTEAFSVPSMTKTSLKQYNPQHHQQSSTLFMSSFSADGSEYASTDKDYVDDDIVEKEKFGPSFEDDVSSDVVEEKPVPMSKNAGNRFVAVVWDAEVDSEGRDSMELHEDRDACVEDHVLFCRKRNLYNETFNTNSMVDILRSLPLLSADLQRIVGHAMILESPDICHVKEMLAEEPFLKALNGGDWSKINLFRWRHIRDYTLRRDDGRLGYPCMMFGIDHDPETDNDSKQIREETKDAFMEYLIKSERIIMAGPLHMPTEIKDDPSSIATGDFILFNAKSREDAIQFVEEMPTSAEGLYKDLRVHFYNTLDITGKFISEDPMRDAPNYQMKEAMKEWGYPVEDNETRWLNW</sequence>
<dbReference type="Gene3D" id="3.30.70.1060">
    <property type="entry name" value="Dimeric alpha+beta barrel"/>
    <property type="match status" value="1"/>
</dbReference>
<dbReference type="EMBL" id="CAKOGP040000335">
    <property type="protein sequence ID" value="CAJ1934491.1"/>
    <property type="molecule type" value="Genomic_DNA"/>
</dbReference>
<proteinExistence type="predicted"/>
<keyword evidence="1" id="KW-0732">Signal</keyword>
<reference evidence="2" key="1">
    <citation type="submission" date="2023-08" db="EMBL/GenBank/DDBJ databases">
        <authorList>
            <person name="Audoor S."/>
            <person name="Bilcke G."/>
        </authorList>
    </citation>
    <scope>NUCLEOTIDE SEQUENCE</scope>
</reference>
<comment type="caution">
    <text evidence="2">The sequence shown here is derived from an EMBL/GenBank/DDBJ whole genome shotgun (WGS) entry which is preliminary data.</text>
</comment>
<evidence type="ECO:0000256" key="1">
    <source>
        <dbReference type="SAM" id="SignalP"/>
    </source>
</evidence>
<feature type="chain" id="PRO_5042196298" description="YCII-related domain-containing protein" evidence="1">
    <location>
        <begin position="20"/>
        <end position="366"/>
    </location>
</feature>
<accession>A0AAD2CRL9</accession>
<dbReference type="AlphaFoldDB" id="A0AAD2CRL9"/>
<protein>
    <recommendedName>
        <fullName evidence="4">YCII-related domain-containing protein</fullName>
    </recommendedName>
</protein>
<dbReference type="Proteomes" id="UP001295423">
    <property type="component" value="Unassembled WGS sequence"/>
</dbReference>
<keyword evidence="3" id="KW-1185">Reference proteome</keyword>
<name>A0AAD2CRL9_9STRA</name>
<evidence type="ECO:0000313" key="2">
    <source>
        <dbReference type="EMBL" id="CAJ1934491.1"/>
    </source>
</evidence>
<evidence type="ECO:0000313" key="3">
    <source>
        <dbReference type="Proteomes" id="UP001295423"/>
    </source>
</evidence>
<feature type="signal peptide" evidence="1">
    <location>
        <begin position="1"/>
        <end position="19"/>
    </location>
</feature>